<feature type="binding site" evidence="8">
    <location>
        <position position="107"/>
    </location>
    <ligand>
        <name>ATP</name>
        <dbReference type="ChEBI" id="CHEBI:30616"/>
    </ligand>
</feature>
<dbReference type="NCBIfam" id="NF000658">
    <property type="entry name" value="PRK00029.1"/>
    <property type="match status" value="1"/>
</dbReference>
<dbReference type="KEGG" id="tcy:Thicy_1010"/>
<keyword evidence="8" id="KW-0464">Manganese</keyword>
<dbReference type="AlphaFoldDB" id="F6DD41"/>
<keyword evidence="6 8" id="KW-0067">ATP-binding</keyword>
<evidence type="ECO:0000256" key="2">
    <source>
        <dbReference type="ARBA" id="ARBA00022679"/>
    </source>
</evidence>
<feature type="binding site" evidence="8">
    <location>
        <position position="87"/>
    </location>
    <ligand>
        <name>ATP</name>
        <dbReference type="ChEBI" id="CHEBI:30616"/>
    </ligand>
</feature>
<feature type="binding site" evidence="8">
    <location>
        <position position="255"/>
    </location>
    <ligand>
        <name>ATP</name>
        <dbReference type="ChEBI" id="CHEBI:30616"/>
    </ligand>
</feature>
<dbReference type="eggNOG" id="COG0397">
    <property type="taxonomic scope" value="Bacteria"/>
</dbReference>
<dbReference type="PANTHER" id="PTHR12153">
    <property type="entry name" value="SELENOPROTEIN O"/>
    <property type="match status" value="1"/>
</dbReference>
<evidence type="ECO:0000256" key="5">
    <source>
        <dbReference type="ARBA" id="ARBA00022741"/>
    </source>
</evidence>
<evidence type="ECO:0000256" key="4">
    <source>
        <dbReference type="ARBA" id="ARBA00022723"/>
    </source>
</evidence>
<comment type="cofactor">
    <cofactor evidence="8">
        <name>Mg(2+)</name>
        <dbReference type="ChEBI" id="CHEBI:18420"/>
    </cofactor>
    <cofactor evidence="8">
        <name>Mn(2+)</name>
        <dbReference type="ChEBI" id="CHEBI:29035"/>
    </cofactor>
</comment>
<dbReference type="EC" id="2.7.7.-" evidence="8"/>
<dbReference type="EMBL" id="CP002776">
    <property type="protein sequence ID" value="AEG31777.1"/>
    <property type="molecule type" value="Genomic_DNA"/>
</dbReference>
<feature type="binding site" evidence="8">
    <location>
        <position position="170"/>
    </location>
    <ligand>
        <name>ATP</name>
        <dbReference type="ChEBI" id="CHEBI:30616"/>
    </ligand>
</feature>
<feature type="binding site" evidence="8">
    <location>
        <position position="84"/>
    </location>
    <ligand>
        <name>ATP</name>
        <dbReference type="ChEBI" id="CHEBI:30616"/>
    </ligand>
</feature>
<feature type="binding site" evidence="8">
    <location>
        <position position="246"/>
    </location>
    <ligand>
        <name>Mg(2+)</name>
        <dbReference type="ChEBI" id="CHEBI:18420"/>
    </ligand>
</feature>
<evidence type="ECO:0000256" key="8">
    <source>
        <dbReference type="HAMAP-Rule" id="MF_00692"/>
    </source>
</evidence>
<organism evidence="9 10">
    <name type="scientific">Thiomicrospira cyclica (strain DSM 14477 / JCM 11371 / ALM1)</name>
    <name type="common">Thioalkalimicrobium cyclicum</name>
    <dbReference type="NCBI Taxonomy" id="717773"/>
    <lineage>
        <taxon>Bacteria</taxon>
        <taxon>Pseudomonadati</taxon>
        <taxon>Pseudomonadota</taxon>
        <taxon>Gammaproteobacteria</taxon>
        <taxon>Thiotrichales</taxon>
        <taxon>Piscirickettsiaceae</taxon>
        <taxon>Thiomicrospira</taxon>
    </lineage>
</organism>
<keyword evidence="4 8" id="KW-0479">Metal-binding</keyword>
<evidence type="ECO:0000256" key="7">
    <source>
        <dbReference type="ARBA" id="ARBA00022842"/>
    </source>
</evidence>
<comment type="function">
    <text evidence="8">Nucleotidyltransferase involved in the post-translational modification of proteins. It can catalyze the addition of adenosine monophosphate (AMP) or uridine monophosphate (UMP) to a protein, resulting in modifications known as AMPylation and UMPylation.</text>
</comment>
<comment type="catalytic activity">
    <reaction evidence="8">
        <text>L-seryl-[protein] + ATP = 3-O-(5'-adenylyl)-L-seryl-[protein] + diphosphate</text>
        <dbReference type="Rhea" id="RHEA:58120"/>
        <dbReference type="Rhea" id="RHEA-COMP:9863"/>
        <dbReference type="Rhea" id="RHEA-COMP:15073"/>
        <dbReference type="ChEBI" id="CHEBI:29999"/>
        <dbReference type="ChEBI" id="CHEBI:30616"/>
        <dbReference type="ChEBI" id="CHEBI:33019"/>
        <dbReference type="ChEBI" id="CHEBI:142516"/>
        <dbReference type="EC" id="2.7.7.108"/>
    </reaction>
</comment>
<comment type="similarity">
    <text evidence="1 8">Belongs to the SELO family.</text>
</comment>
<dbReference type="GO" id="GO:0030145">
    <property type="term" value="F:manganese ion binding"/>
    <property type="evidence" value="ECO:0007669"/>
    <property type="project" value="UniProtKB-UniRule"/>
</dbReference>
<feature type="active site" description="Proton acceptor" evidence="8">
    <location>
        <position position="245"/>
    </location>
</feature>
<protein>
    <recommendedName>
        <fullName evidence="8">Protein nucleotidyltransferase YdiU</fullName>
        <ecNumber evidence="8">2.7.7.-</ecNumber>
    </recommendedName>
    <alternativeName>
        <fullName evidence="8">Protein adenylyltransferase YdiU</fullName>
        <ecNumber evidence="8">2.7.7.108</ecNumber>
    </alternativeName>
    <alternativeName>
        <fullName evidence="8">Protein uridylyltransferase YdiU</fullName>
        <ecNumber evidence="8">2.7.7.-</ecNumber>
    </alternativeName>
</protein>
<accession>F6DD41</accession>
<proteinExistence type="inferred from homology"/>
<evidence type="ECO:0000313" key="9">
    <source>
        <dbReference type="EMBL" id="AEG31777.1"/>
    </source>
</evidence>
<feature type="binding site" evidence="8">
    <location>
        <position position="177"/>
    </location>
    <ligand>
        <name>ATP</name>
        <dbReference type="ChEBI" id="CHEBI:30616"/>
    </ligand>
</feature>
<evidence type="ECO:0000256" key="6">
    <source>
        <dbReference type="ARBA" id="ARBA00022840"/>
    </source>
</evidence>
<name>F6DD41_THICA</name>
<comment type="catalytic activity">
    <reaction evidence="8">
        <text>L-threonyl-[protein] + ATP = 3-O-(5'-adenylyl)-L-threonyl-[protein] + diphosphate</text>
        <dbReference type="Rhea" id="RHEA:54292"/>
        <dbReference type="Rhea" id="RHEA-COMP:11060"/>
        <dbReference type="Rhea" id="RHEA-COMP:13847"/>
        <dbReference type="ChEBI" id="CHEBI:30013"/>
        <dbReference type="ChEBI" id="CHEBI:30616"/>
        <dbReference type="ChEBI" id="CHEBI:33019"/>
        <dbReference type="ChEBI" id="CHEBI:138113"/>
        <dbReference type="EC" id="2.7.7.108"/>
    </reaction>
</comment>
<feature type="binding site" evidence="8">
    <location>
        <position position="120"/>
    </location>
    <ligand>
        <name>ATP</name>
        <dbReference type="ChEBI" id="CHEBI:30616"/>
    </ligand>
</feature>
<sequence length="473" mass="53180">MASFSPFQQPYCQLGGQFFRYCQAEPLHNAHWVARNDALIVEHRLSFNDAELLKLASGQLDDSLTPIAQKYTGHQFGYYNPDLGDGRGLLLGQGSQANGLAYDWHLKGAGRTPFSRGGDGRAVLRSCIREYLASEAMAGLGIPTSRALSVVSNDETVWREGAEPRAALLRLTPSHIRFGHFEWAAQLGPAASKQLADHVIEQHFSNLADTAEPYAALLTEIVTRTAKMIAQWQSVGFNHGVMNTDNFSILGETFDYGPYAFLDDCQIAYICNHSDQAGRYAYNEQPQIGLWNCQVLAASFADLIPETSTREAIINNYVTTYNQHYITLMRHKLGLVSENAKDKELVAELIILMDKHALDWSCTWRELALPLDAQFASKLKDYQAWWLTYQARLDLESISEHTRKILILNKNPQLVLRNHIAQEAIERAEAGDSAWVDQLRKALQNPFDISAEWLTYTERPKLNQKGLRLSCSS</sequence>
<comment type="catalytic activity">
    <reaction evidence="8">
        <text>L-tyrosyl-[protein] + ATP = O-(5'-adenylyl)-L-tyrosyl-[protein] + diphosphate</text>
        <dbReference type="Rhea" id="RHEA:54288"/>
        <dbReference type="Rhea" id="RHEA-COMP:10136"/>
        <dbReference type="Rhea" id="RHEA-COMP:13846"/>
        <dbReference type="ChEBI" id="CHEBI:30616"/>
        <dbReference type="ChEBI" id="CHEBI:33019"/>
        <dbReference type="ChEBI" id="CHEBI:46858"/>
        <dbReference type="ChEBI" id="CHEBI:83624"/>
        <dbReference type="EC" id="2.7.7.108"/>
    </reaction>
</comment>
<comment type="catalytic activity">
    <reaction evidence="8">
        <text>L-histidyl-[protein] + UTP = N(tele)-(5'-uridylyl)-L-histidyl-[protein] + diphosphate</text>
        <dbReference type="Rhea" id="RHEA:83891"/>
        <dbReference type="Rhea" id="RHEA-COMP:9745"/>
        <dbReference type="Rhea" id="RHEA-COMP:20239"/>
        <dbReference type="ChEBI" id="CHEBI:29979"/>
        <dbReference type="ChEBI" id="CHEBI:33019"/>
        <dbReference type="ChEBI" id="CHEBI:46398"/>
        <dbReference type="ChEBI" id="CHEBI:233474"/>
    </reaction>
</comment>
<gene>
    <name evidence="8" type="primary">ydiU</name>
    <name evidence="8" type="synonym">selO</name>
    <name evidence="9" type="ordered locus">Thicy_1010</name>
</gene>
<dbReference type="OrthoDB" id="9776281at2"/>
<feature type="binding site" evidence="8">
    <location>
        <position position="86"/>
    </location>
    <ligand>
        <name>ATP</name>
        <dbReference type="ChEBI" id="CHEBI:30616"/>
    </ligand>
</feature>
<keyword evidence="7 8" id="KW-0460">Magnesium</keyword>
<dbReference type="PANTHER" id="PTHR12153:SF15">
    <property type="entry name" value="PROTEIN ADENYLYLTRANSFERASE SELO, MITOCHONDRIAL"/>
    <property type="match status" value="1"/>
</dbReference>
<evidence type="ECO:0000256" key="3">
    <source>
        <dbReference type="ARBA" id="ARBA00022695"/>
    </source>
</evidence>
<dbReference type="Proteomes" id="UP000009232">
    <property type="component" value="Chromosome"/>
</dbReference>
<comment type="catalytic activity">
    <reaction evidence="8">
        <text>L-tyrosyl-[protein] + UTP = O-(5'-uridylyl)-L-tyrosyl-[protein] + diphosphate</text>
        <dbReference type="Rhea" id="RHEA:83887"/>
        <dbReference type="Rhea" id="RHEA-COMP:10136"/>
        <dbReference type="Rhea" id="RHEA-COMP:20238"/>
        <dbReference type="ChEBI" id="CHEBI:33019"/>
        <dbReference type="ChEBI" id="CHEBI:46398"/>
        <dbReference type="ChEBI" id="CHEBI:46858"/>
        <dbReference type="ChEBI" id="CHEBI:90602"/>
    </reaction>
</comment>
<dbReference type="EC" id="2.7.7.108" evidence="8"/>
<keyword evidence="2 8" id="KW-0808">Transferase</keyword>
<dbReference type="Pfam" id="PF02696">
    <property type="entry name" value="SelO"/>
    <property type="match status" value="1"/>
</dbReference>
<keyword evidence="5 8" id="KW-0547">Nucleotide-binding</keyword>
<feature type="binding site" evidence="8">
    <location>
        <position position="119"/>
    </location>
    <ligand>
        <name>ATP</name>
        <dbReference type="ChEBI" id="CHEBI:30616"/>
    </ligand>
</feature>
<dbReference type="HAMAP" id="MF_00692">
    <property type="entry name" value="SelO"/>
    <property type="match status" value="1"/>
</dbReference>
<comment type="catalytic activity">
    <reaction evidence="8">
        <text>L-seryl-[protein] + UTP = O-(5'-uridylyl)-L-seryl-[protein] + diphosphate</text>
        <dbReference type="Rhea" id="RHEA:64604"/>
        <dbReference type="Rhea" id="RHEA-COMP:9863"/>
        <dbReference type="Rhea" id="RHEA-COMP:16635"/>
        <dbReference type="ChEBI" id="CHEBI:29999"/>
        <dbReference type="ChEBI" id="CHEBI:33019"/>
        <dbReference type="ChEBI" id="CHEBI:46398"/>
        <dbReference type="ChEBI" id="CHEBI:156051"/>
    </reaction>
</comment>
<keyword evidence="3 8" id="KW-0548">Nucleotidyltransferase</keyword>
<dbReference type="GO" id="GO:0005524">
    <property type="term" value="F:ATP binding"/>
    <property type="evidence" value="ECO:0007669"/>
    <property type="project" value="UniProtKB-UniRule"/>
</dbReference>
<dbReference type="GO" id="GO:0000287">
    <property type="term" value="F:magnesium ion binding"/>
    <property type="evidence" value="ECO:0007669"/>
    <property type="project" value="UniProtKB-UniRule"/>
</dbReference>
<keyword evidence="10" id="KW-1185">Reference proteome</keyword>
<dbReference type="STRING" id="717773.Thicy_1010"/>
<reference evidence="9 10" key="1">
    <citation type="submission" date="2011-05" db="EMBL/GenBank/DDBJ databases">
        <title>Complete sequence of Thioalkalimicrobium cyclicum ALM1.</title>
        <authorList>
            <consortium name="US DOE Joint Genome Institute"/>
            <person name="Lucas S."/>
            <person name="Han J."/>
            <person name="Lapidus A."/>
            <person name="Cheng J.-F."/>
            <person name="Goodwin L."/>
            <person name="Pitluck S."/>
            <person name="Peters L."/>
            <person name="Mikhailova N."/>
            <person name="Davenport K."/>
            <person name="Han C."/>
            <person name="Tapia R."/>
            <person name="Land M."/>
            <person name="Hauser L."/>
            <person name="Kyrpides N."/>
            <person name="Ivanova N."/>
            <person name="Pagani I."/>
            <person name="Kappler U."/>
            <person name="Woyke T."/>
        </authorList>
    </citation>
    <scope>NUCLEOTIDE SEQUENCE [LARGE SCALE GENOMIC DNA]</scope>
    <source>
        <strain evidence="10">DSM 14477 / JCM 11371 / ALM1</strain>
    </source>
</reference>
<dbReference type="RefSeq" id="WP_013835554.1">
    <property type="nucleotide sequence ID" value="NC_015581.1"/>
</dbReference>
<dbReference type="GO" id="GO:0070733">
    <property type="term" value="F:AMPylase activity"/>
    <property type="evidence" value="ECO:0007669"/>
    <property type="project" value="UniProtKB-EC"/>
</dbReference>
<feature type="binding site" evidence="8">
    <location>
        <position position="255"/>
    </location>
    <ligand>
        <name>Mg(2+)</name>
        <dbReference type="ChEBI" id="CHEBI:18420"/>
    </ligand>
</feature>
<dbReference type="HOGENOM" id="CLU_010245_4_0_6"/>
<evidence type="ECO:0000256" key="1">
    <source>
        <dbReference type="ARBA" id="ARBA00009747"/>
    </source>
</evidence>
<evidence type="ECO:0000313" key="10">
    <source>
        <dbReference type="Proteomes" id="UP000009232"/>
    </source>
</evidence>
<dbReference type="InterPro" id="IPR003846">
    <property type="entry name" value="SelO"/>
</dbReference>